<evidence type="ECO:0000256" key="2">
    <source>
        <dbReference type="ARBA" id="ARBA00022664"/>
    </source>
</evidence>
<protein>
    <recommendedName>
        <fullName evidence="6">G-patch domain-containing protein</fullName>
    </recommendedName>
</protein>
<dbReference type="InterPro" id="IPR000467">
    <property type="entry name" value="G_patch_dom"/>
</dbReference>
<comment type="subcellular location">
    <subcellularLocation>
        <location evidence="1">Nucleus</location>
    </subcellularLocation>
</comment>
<evidence type="ECO:0000313" key="7">
    <source>
        <dbReference type="EMBL" id="KAL3278275.1"/>
    </source>
</evidence>
<evidence type="ECO:0000256" key="3">
    <source>
        <dbReference type="ARBA" id="ARBA00023187"/>
    </source>
</evidence>
<keyword evidence="4" id="KW-0539">Nucleus</keyword>
<dbReference type="PANTHER" id="PTHR23340:SF0">
    <property type="entry name" value="SURP AND G-PATCH DOMAIN-CONTAINING PROTEIN 1 ISOFORM X1"/>
    <property type="match status" value="1"/>
</dbReference>
<dbReference type="AlphaFoldDB" id="A0ABD2NI81"/>
<accession>A0ABD2NI81</accession>
<dbReference type="SMART" id="SM00443">
    <property type="entry name" value="G_patch"/>
    <property type="match status" value="1"/>
</dbReference>
<dbReference type="PANTHER" id="PTHR23340">
    <property type="entry name" value="ARGININE/SERINE RICH SPLICING FACTOR SF4/14"/>
    <property type="match status" value="1"/>
</dbReference>
<dbReference type="Gene3D" id="1.10.10.790">
    <property type="entry name" value="Surp module"/>
    <property type="match status" value="1"/>
</dbReference>
<evidence type="ECO:0000256" key="1">
    <source>
        <dbReference type="ARBA" id="ARBA00004123"/>
    </source>
</evidence>
<keyword evidence="2" id="KW-0507">mRNA processing</keyword>
<dbReference type="Pfam" id="PF01585">
    <property type="entry name" value="G-patch"/>
    <property type="match status" value="1"/>
</dbReference>
<evidence type="ECO:0000313" key="8">
    <source>
        <dbReference type="Proteomes" id="UP001516400"/>
    </source>
</evidence>
<evidence type="ECO:0000256" key="5">
    <source>
        <dbReference type="SAM" id="MobiDB-lite"/>
    </source>
</evidence>
<dbReference type="InterPro" id="IPR035967">
    <property type="entry name" value="SWAP/Surp_sf"/>
</dbReference>
<proteinExistence type="predicted"/>
<dbReference type="InterPro" id="IPR000061">
    <property type="entry name" value="Surp"/>
</dbReference>
<sequence length="459" mass="52188">MAQPILPPPGMTLNSVQSMNITCPPPLLALNTSTVSLQTPPPRFVGQAQSLGTPMNQMPPMTVPPPPPPSMPVKNTIDSNKSPDVTAVFPPGTADYEAMASLARMVAQCGSGIQDIVQQRKKQDPSLWFLFHKESAAYRQYEQLVQQFKEEMAVESSNKNKYKPEDVYESEGAIEDDNNDQSRELSQNLSGQNRRKRRSRWGDKAENIGNVATVNTSTSGGILPIPIIPQPGQVLLSKVTRTDPALIQYARQTFGSINLTEEEWKKAEDHYKINLLYQDMVRKREEVERLKLAGKNKYDYDSDEEVDGGTWEHRLREKEMMATELWAAELTRQAEGKHHIGDFLPPEEFKRFMEKTNAAKEGRQLNFSDYKEFKIKEDNIGFKMLQKLGWTEGTGLGSEGKGIIDPINKGQSRDMKEGLGLNEEGYNDDDDEYESYRKRMMLAYRFRPNPLNNPRRPYY</sequence>
<dbReference type="InterPro" id="IPR040169">
    <property type="entry name" value="SUGP1/2"/>
</dbReference>
<evidence type="ECO:0000259" key="6">
    <source>
        <dbReference type="PROSITE" id="PS50174"/>
    </source>
</evidence>
<dbReference type="PROSITE" id="PS50174">
    <property type="entry name" value="G_PATCH"/>
    <property type="match status" value="1"/>
</dbReference>
<feature type="domain" description="G-patch" evidence="6">
    <location>
        <begin position="377"/>
        <end position="424"/>
    </location>
</feature>
<feature type="region of interest" description="Disordered" evidence="5">
    <location>
        <begin position="172"/>
        <end position="202"/>
    </location>
</feature>
<evidence type="ECO:0000256" key="4">
    <source>
        <dbReference type="ARBA" id="ARBA00023242"/>
    </source>
</evidence>
<dbReference type="GO" id="GO:0005634">
    <property type="term" value="C:nucleus"/>
    <property type="evidence" value="ECO:0007669"/>
    <property type="project" value="UniProtKB-SubCell"/>
</dbReference>
<dbReference type="Pfam" id="PF01805">
    <property type="entry name" value="Surp"/>
    <property type="match status" value="1"/>
</dbReference>
<organism evidence="7 8">
    <name type="scientific">Cryptolaemus montrouzieri</name>
    <dbReference type="NCBI Taxonomy" id="559131"/>
    <lineage>
        <taxon>Eukaryota</taxon>
        <taxon>Metazoa</taxon>
        <taxon>Ecdysozoa</taxon>
        <taxon>Arthropoda</taxon>
        <taxon>Hexapoda</taxon>
        <taxon>Insecta</taxon>
        <taxon>Pterygota</taxon>
        <taxon>Neoptera</taxon>
        <taxon>Endopterygota</taxon>
        <taxon>Coleoptera</taxon>
        <taxon>Polyphaga</taxon>
        <taxon>Cucujiformia</taxon>
        <taxon>Coccinelloidea</taxon>
        <taxon>Coccinellidae</taxon>
        <taxon>Scymninae</taxon>
        <taxon>Scymnini</taxon>
        <taxon>Cryptolaemus</taxon>
    </lineage>
</organism>
<keyword evidence="8" id="KW-1185">Reference proteome</keyword>
<reference evidence="7 8" key="1">
    <citation type="journal article" date="2021" name="BMC Biol.">
        <title>Horizontally acquired antibacterial genes associated with adaptive radiation of ladybird beetles.</title>
        <authorList>
            <person name="Li H.S."/>
            <person name="Tang X.F."/>
            <person name="Huang Y.H."/>
            <person name="Xu Z.Y."/>
            <person name="Chen M.L."/>
            <person name="Du X.Y."/>
            <person name="Qiu B.Y."/>
            <person name="Chen P.T."/>
            <person name="Zhang W."/>
            <person name="Slipinski A."/>
            <person name="Escalona H.E."/>
            <person name="Waterhouse R.M."/>
            <person name="Zwick A."/>
            <person name="Pang H."/>
        </authorList>
    </citation>
    <scope>NUCLEOTIDE SEQUENCE [LARGE SCALE GENOMIC DNA]</scope>
    <source>
        <strain evidence="7">SYSU2018</strain>
    </source>
</reference>
<keyword evidence="3" id="KW-0508">mRNA splicing</keyword>
<name>A0ABD2NI81_9CUCU</name>
<dbReference type="GO" id="GO:0006397">
    <property type="term" value="P:mRNA processing"/>
    <property type="evidence" value="ECO:0007669"/>
    <property type="project" value="UniProtKB-KW"/>
</dbReference>
<gene>
    <name evidence="7" type="ORF">HHI36_013610</name>
</gene>
<dbReference type="GO" id="GO:0008380">
    <property type="term" value="P:RNA splicing"/>
    <property type="evidence" value="ECO:0007669"/>
    <property type="project" value="UniProtKB-KW"/>
</dbReference>
<dbReference type="SUPFAM" id="SSF109905">
    <property type="entry name" value="Surp module (SWAP domain)"/>
    <property type="match status" value="1"/>
</dbReference>
<comment type="caution">
    <text evidence="7">The sequence shown here is derived from an EMBL/GenBank/DDBJ whole genome shotgun (WGS) entry which is preliminary data.</text>
</comment>
<dbReference type="Proteomes" id="UP001516400">
    <property type="component" value="Unassembled WGS sequence"/>
</dbReference>
<dbReference type="EMBL" id="JABFTP020000103">
    <property type="protein sequence ID" value="KAL3278275.1"/>
    <property type="molecule type" value="Genomic_DNA"/>
</dbReference>